<evidence type="ECO:0000313" key="1">
    <source>
        <dbReference type="EMBL" id="MBB5689265.1"/>
    </source>
</evidence>
<comment type="caution">
    <text evidence="1">The sequence shown here is derived from an EMBL/GenBank/DDBJ whole genome shotgun (WGS) entry which is preliminary data.</text>
</comment>
<keyword evidence="2" id="KW-1185">Reference proteome</keyword>
<name>A0A840XKX7_9PROT</name>
<dbReference type="Proteomes" id="UP000562254">
    <property type="component" value="Unassembled WGS sequence"/>
</dbReference>
<evidence type="ECO:0000313" key="2">
    <source>
        <dbReference type="Proteomes" id="UP000562254"/>
    </source>
</evidence>
<dbReference type="EMBL" id="JACIJE010000003">
    <property type="protein sequence ID" value="MBB5689265.1"/>
    <property type="molecule type" value="Genomic_DNA"/>
</dbReference>
<protein>
    <submittedName>
        <fullName evidence="1">Uncharacterized protein</fullName>
    </submittedName>
</protein>
<dbReference type="RefSeq" id="WP_184482845.1">
    <property type="nucleotide sequence ID" value="NZ_JAAEDJ010000046.1"/>
</dbReference>
<organism evidence="1 2">
    <name type="scientific">Neoroseomonas alkaliterrae</name>
    <dbReference type="NCBI Taxonomy" id="1452450"/>
    <lineage>
        <taxon>Bacteria</taxon>
        <taxon>Pseudomonadati</taxon>
        <taxon>Pseudomonadota</taxon>
        <taxon>Alphaproteobacteria</taxon>
        <taxon>Acetobacterales</taxon>
        <taxon>Acetobacteraceae</taxon>
        <taxon>Neoroseomonas</taxon>
    </lineage>
</organism>
<reference evidence="1 2" key="1">
    <citation type="submission" date="2020-08" db="EMBL/GenBank/DDBJ databases">
        <title>Genomic Encyclopedia of Type Strains, Phase IV (KMG-IV): sequencing the most valuable type-strain genomes for metagenomic binning, comparative biology and taxonomic classification.</title>
        <authorList>
            <person name="Goeker M."/>
        </authorList>
    </citation>
    <scope>NUCLEOTIDE SEQUENCE [LARGE SCALE GENOMIC DNA]</scope>
    <source>
        <strain evidence="1 2">DSM 25895</strain>
    </source>
</reference>
<gene>
    <name evidence="1" type="ORF">FHS88_001390</name>
</gene>
<proteinExistence type="predicted"/>
<sequence length="66" mass="6987">MRAALERAWRRGQEEMHAASVDAARIVAMTAGEEKGAIGAARAEGALRAAAAIRRLPVRPFDAESA</sequence>
<accession>A0A840XKX7</accession>
<dbReference type="AlphaFoldDB" id="A0A840XKX7"/>